<proteinExistence type="predicted"/>
<dbReference type="OMA" id="AQMFNQY"/>
<dbReference type="InParanoid" id="A3LQJ2"/>
<dbReference type="AlphaFoldDB" id="A3LQJ2"/>
<reference evidence="1 2" key="1">
    <citation type="journal article" date="2007" name="Nat. Biotechnol.">
        <title>Genome sequence of the lignocellulose-bioconverting and xylose-fermenting yeast Pichia stipitis.</title>
        <authorList>
            <person name="Jeffries T.W."/>
            <person name="Grigoriev I.V."/>
            <person name="Grimwood J."/>
            <person name="Laplaza J.M."/>
            <person name="Aerts A."/>
            <person name="Salamov A."/>
            <person name="Schmutz J."/>
            <person name="Lindquist E."/>
            <person name="Dehal P."/>
            <person name="Shapiro H."/>
            <person name="Jin Y.S."/>
            <person name="Passoth V."/>
            <person name="Richardson P.M."/>
        </authorList>
    </citation>
    <scope>NUCLEOTIDE SEQUENCE [LARGE SCALE GENOMIC DNA]</scope>
    <source>
        <strain evidence="2">ATCC 58785 / CBS 6054 / NBRC 10063 / NRRL Y-11545</strain>
    </source>
</reference>
<sequence length="1045" mass="121537">MFRVWEFGRITSRIVRGRSSVIVRYAHRNSVNKADVIEALFPRIINTRQQNRVPEYSNSTFIDFDELFEDKTSKVTDPYLVIEQNPYFKPTPKGDFIQDIHLGQAFLIYFSAQQQLLSKDKNYNLTNIVTSLKKNHDLKDEDLTFQFIGKLISSKSRKELIQAMEPFISTQDGDLIEILNSLTPAVDSNTIDDSYIFGNGQLDYELYNKSFNQRSFELPKFDKHFKFNPMLLTNEDRLFEFHDIVFGEPCLNSPEISGILANLRTFGKAAFEFNSFLMSYSIPEFSERTFQDILIESLFNRIVTSTGPSVLLKKAIISDSQFCQDVVFQYLGVLIYKNGKFPVEWLHNLRTITLQDNFETRKRYFKLPKVDMAFLPTKKFPRLPLVVNAEDIKASQNDFENMGQDYLCMLITRGILINNSSVVPQTYIQRISNFINDSNPNVDCNGMSVFGYMVYQDTKRAELFIGKFFHNPKFEMSEEVQHYCKTLAFKTGIPLPVIRNNDVGKVHIYSSVKVSCPPINSSVLNRFLSMPGCVIQPSKKSSDGPIRWEHHPEIKEVLHQHDVFGELSYKWLINYFLYKHKIDNRKKFKHLDYSDLYQKIVMLLWSPEFKRFVIEDSNFYYNQMLFGTGRVVSSLITKRAHKSLPHSMFNQYVANLSEEARKVWVKGLVSSFLDIIQNLDEDTLRHLFKEIRFYLRKQEFSLFELNKERAVQKVSEWKEVRSLKRYITSEVSKCKLEGYSDIYLAQAGKFYLETIISKFNMNSRLEVFSNLNNEAMDITISLFGGNFTTDLGKLLINGHRLDRMVVDVLFCISSKLPHGPFKVESIRELNFKENTSIQPNRKVKLASLDVSTLVLPKLERTNNFNKLMSINFAYSRAFLDGLKCNDPELSELISKASTVAQAYFKTRVAKKLAVTNLPAEILDYLENDILEDKKLMMVINDVSNFVLHPFEDELHQQFSTMLYNQSITNITLEMRFHKQQFYQYLASLYYTERSSLDSWVDTFIDSIIQRLESATNIRKQESVLENIKTELALYQSVNELGKTAT</sequence>
<dbReference type="eggNOG" id="ENOG502RPYK">
    <property type="taxonomic scope" value="Eukaryota"/>
</dbReference>
<organism evidence="1 2">
    <name type="scientific">Scheffersomyces stipitis (strain ATCC 58785 / CBS 6054 / NBRC 10063 / NRRL Y-11545)</name>
    <name type="common">Yeast</name>
    <name type="synonym">Pichia stipitis</name>
    <dbReference type="NCBI Taxonomy" id="322104"/>
    <lineage>
        <taxon>Eukaryota</taxon>
        <taxon>Fungi</taxon>
        <taxon>Dikarya</taxon>
        <taxon>Ascomycota</taxon>
        <taxon>Saccharomycotina</taxon>
        <taxon>Pichiomycetes</taxon>
        <taxon>Debaryomycetaceae</taxon>
        <taxon>Scheffersomyces</taxon>
    </lineage>
</organism>
<dbReference type="HOGENOM" id="CLU_291877_0_0_1"/>
<dbReference type="Proteomes" id="UP000002258">
    <property type="component" value="Chromosome 2"/>
</dbReference>
<dbReference type="KEGG" id="pic:PICST_30336"/>
<name>A3LQJ2_PICST</name>
<evidence type="ECO:0000313" key="1">
    <source>
        <dbReference type="EMBL" id="ABN64693.2"/>
    </source>
</evidence>
<accession>A3LQJ2</accession>
<dbReference type="OrthoDB" id="4003546at2759"/>
<dbReference type="GeneID" id="4837610"/>
<keyword evidence="2" id="KW-1185">Reference proteome</keyword>
<gene>
    <name evidence="1" type="ORF">PICST_30336</name>
</gene>
<dbReference type="RefSeq" id="XP_001382722.2">
    <property type="nucleotide sequence ID" value="XM_001382685.1"/>
</dbReference>
<evidence type="ECO:0000313" key="2">
    <source>
        <dbReference type="Proteomes" id="UP000002258"/>
    </source>
</evidence>
<protein>
    <submittedName>
        <fullName evidence="1">Unnamed protein product</fullName>
    </submittedName>
</protein>
<dbReference type="EMBL" id="CP000496">
    <property type="protein sequence ID" value="ABN64693.2"/>
    <property type="molecule type" value="Genomic_DNA"/>
</dbReference>